<dbReference type="PANTHER" id="PTHR43308:SF5">
    <property type="entry name" value="S-LAYER PROTEIN _ PEPTIDOGLYCAN ENDO-BETA-N-ACETYLGLUCOSAMINIDASE"/>
    <property type="match status" value="1"/>
</dbReference>
<dbReference type="Pfam" id="PF00395">
    <property type="entry name" value="SLH"/>
    <property type="match status" value="1"/>
</dbReference>
<keyword evidence="5" id="KW-1185">Reference proteome</keyword>
<comment type="caution">
    <text evidence="4">The sequence shown here is derived from an EMBL/GenBank/DDBJ whole genome shotgun (WGS) entry which is preliminary data.</text>
</comment>
<evidence type="ECO:0000313" key="4">
    <source>
        <dbReference type="EMBL" id="TEB07489.1"/>
    </source>
</evidence>
<feature type="domain" description="SLH" evidence="3">
    <location>
        <begin position="25"/>
        <end position="88"/>
    </location>
</feature>
<keyword evidence="4" id="KW-0624">Polysaccharide degradation</keyword>
<reference evidence="4 5" key="1">
    <citation type="journal article" date="2018" name="Environ. Microbiol.">
        <title>Novel energy conservation strategies and behaviour of Pelotomaculum schinkii driving syntrophic propionate catabolism.</title>
        <authorList>
            <person name="Hidalgo-Ahumada C.A.P."/>
            <person name="Nobu M.K."/>
            <person name="Narihiro T."/>
            <person name="Tamaki H."/>
            <person name="Liu W.T."/>
            <person name="Kamagata Y."/>
            <person name="Stams A.J.M."/>
            <person name="Imachi H."/>
            <person name="Sousa D.Z."/>
        </authorList>
    </citation>
    <scope>NUCLEOTIDE SEQUENCE [LARGE SCALE GENOMIC DNA]</scope>
    <source>
        <strain evidence="4 5">HH</strain>
    </source>
</reference>
<dbReference type="AlphaFoldDB" id="A0A4Y7RFC8"/>
<feature type="chain" id="PRO_5021235267" evidence="2">
    <location>
        <begin position="28"/>
        <end position="532"/>
    </location>
</feature>
<dbReference type="InterPro" id="IPR051465">
    <property type="entry name" value="Cell_Envelope_Struct_Comp"/>
</dbReference>
<proteinExistence type="predicted"/>
<evidence type="ECO:0000256" key="2">
    <source>
        <dbReference type="SAM" id="SignalP"/>
    </source>
</evidence>
<dbReference type="EC" id="3.2.1.8" evidence="4"/>
<dbReference type="GO" id="GO:0031176">
    <property type="term" value="F:endo-1,4-beta-xylanase activity"/>
    <property type="evidence" value="ECO:0007669"/>
    <property type="project" value="UniProtKB-EC"/>
</dbReference>
<keyword evidence="4" id="KW-0378">Hydrolase</keyword>
<dbReference type="SUPFAM" id="SSF48208">
    <property type="entry name" value="Six-hairpin glycosidases"/>
    <property type="match status" value="1"/>
</dbReference>
<evidence type="ECO:0000313" key="5">
    <source>
        <dbReference type="Proteomes" id="UP000298324"/>
    </source>
</evidence>
<dbReference type="PROSITE" id="PS51272">
    <property type="entry name" value="SLH"/>
    <property type="match status" value="2"/>
</dbReference>
<protein>
    <submittedName>
        <fullName evidence="4">Endo-1,4-beta-xylanase A</fullName>
        <ecNumber evidence="4">3.2.1.8</ecNumber>
    </submittedName>
</protein>
<dbReference type="InterPro" id="IPR008928">
    <property type="entry name" value="6-hairpin_glycosidase_sf"/>
</dbReference>
<dbReference type="GO" id="GO:0045493">
    <property type="term" value="P:xylan catabolic process"/>
    <property type="evidence" value="ECO:0007669"/>
    <property type="project" value="UniProtKB-KW"/>
</dbReference>
<evidence type="ECO:0000256" key="1">
    <source>
        <dbReference type="ARBA" id="ARBA00022737"/>
    </source>
</evidence>
<dbReference type="Proteomes" id="UP000298324">
    <property type="component" value="Unassembled WGS sequence"/>
</dbReference>
<dbReference type="PANTHER" id="PTHR43308">
    <property type="entry name" value="OUTER MEMBRANE PROTEIN ALPHA-RELATED"/>
    <property type="match status" value="1"/>
</dbReference>
<evidence type="ECO:0000259" key="3">
    <source>
        <dbReference type="PROSITE" id="PS51272"/>
    </source>
</evidence>
<gene>
    <name evidence="4" type="primary">xynA1_3</name>
    <name evidence="4" type="ORF">Psch_01043</name>
</gene>
<feature type="domain" description="SLH" evidence="3">
    <location>
        <begin position="144"/>
        <end position="207"/>
    </location>
</feature>
<dbReference type="EMBL" id="QFGA01000001">
    <property type="protein sequence ID" value="TEB07489.1"/>
    <property type="molecule type" value="Genomic_DNA"/>
</dbReference>
<dbReference type="PROSITE" id="PS51257">
    <property type="entry name" value="PROKAR_LIPOPROTEIN"/>
    <property type="match status" value="1"/>
</dbReference>
<dbReference type="RefSeq" id="WP_190239364.1">
    <property type="nucleotide sequence ID" value="NZ_QFGA01000001.1"/>
</dbReference>
<dbReference type="Gene3D" id="1.50.10.10">
    <property type="match status" value="1"/>
</dbReference>
<keyword evidence="4" id="KW-0326">Glycosidase</keyword>
<keyword evidence="4" id="KW-0858">Xylan degradation</keyword>
<keyword evidence="2" id="KW-0732">Signal</keyword>
<feature type="signal peptide" evidence="2">
    <location>
        <begin position="1"/>
        <end position="27"/>
    </location>
</feature>
<organism evidence="4 5">
    <name type="scientific">Pelotomaculum schinkii</name>
    <dbReference type="NCBI Taxonomy" id="78350"/>
    <lineage>
        <taxon>Bacteria</taxon>
        <taxon>Bacillati</taxon>
        <taxon>Bacillota</taxon>
        <taxon>Clostridia</taxon>
        <taxon>Eubacteriales</taxon>
        <taxon>Desulfotomaculaceae</taxon>
        <taxon>Pelotomaculum</taxon>
    </lineage>
</organism>
<keyword evidence="4" id="KW-0119">Carbohydrate metabolism</keyword>
<name>A0A4Y7RFC8_9FIRM</name>
<dbReference type="InterPro" id="IPR012341">
    <property type="entry name" value="6hp_glycosidase-like_sf"/>
</dbReference>
<sequence>MKIRRDILWIAAALLFSCSCRLSFAQAASAGDIENHWAKTDIETVVSLGIAGGYPDGFFKPEQMVTRAEFVKMLVKACWVGPVKENEQPAFVDVGREYWAYSCVEAADAIGILAEKNSGRLFEPERIITRAEVAGMAGRLMAGENLPDFPAAKDDRQNNWVATMKKEGIICGYPDRSLGEESGLTRAEACVIVLRIKNKLLTEQIDRERRWIASYQSNDGYMPLDDGRPDIIPYFGNLTEMAQLGQPVFNNGVKKYLEWSLSNLNYPDLFGLNGTMYDYRLEDGVLQSVYSYDSADSYAATLLSLAAGYYRATGDITFVRAHYGDLAAVSEVILKLQDDDGLIWAKPDQQVKYLMDNCECYRGLKDWSLLLEEMGFAERSRLYDSKAGLIKDGILNRFWDQDRACFAWALDQAGGKFLPQSGQAYPGFFAQIYPATYGVISPASEKAVLAYQKLNEELPGWADLELGDSFPWVILGYAAVIMDDLSNADRFLENCRSTYILTGRDYPWSTFEAAFYIRACDALQKKITATFD</sequence>
<keyword evidence="1" id="KW-0677">Repeat</keyword>
<dbReference type="InterPro" id="IPR001119">
    <property type="entry name" value="SLH_dom"/>
</dbReference>
<accession>A0A4Y7RFC8</accession>